<dbReference type="PANTHER" id="PTHR10380:SF173">
    <property type="entry name" value="CUTICULAR PROTEIN 47EF, ISOFORM C-RELATED"/>
    <property type="match status" value="1"/>
</dbReference>
<dbReference type="InterPro" id="IPR000618">
    <property type="entry name" value="Insect_cuticle"/>
</dbReference>
<dbReference type="GO" id="GO:0008010">
    <property type="term" value="F:structural constituent of chitin-based larval cuticle"/>
    <property type="evidence" value="ECO:0007669"/>
    <property type="project" value="TreeGrafter"/>
</dbReference>
<dbReference type="InterPro" id="IPR050468">
    <property type="entry name" value="Cuticle_Struct_Prot"/>
</dbReference>
<evidence type="ECO:0000313" key="5">
    <source>
        <dbReference type="Proteomes" id="UP001321473"/>
    </source>
</evidence>
<accession>A0AAQ4EYW0</accession>
<reference evidence="4 5" key="1">
    <citation type="journal article" date="2023" name="Arcadia Sci">
        <title>De novo assembly of a long-read Amblyomma americanum tick genome.</title>
        <authorList>
            <person name="Chou S."/>
            <person name="Poskanzer K.E."/>
            <person name="Rollins M."/>
            <person name="Thuy-Boun P.S."/>
        </authorList>
    </citation>
    <scope>NUCLEOTIDE SEQUENCE [LARGE SCALE GENOMIC DNA]</scope>
    <source>
        <strain evidence="4">F_SG_1</strain>
        <tissue evidence="4">Salivary glands</tissue>
    </source>
</reference>
<feature type="chain" id="PRO_5042955683" evidence="3">
    <location>
        <begin position="18"/>
        <end position="235"/>
    </location>
</feature>
<evidence type="ECO:0000256" key="3">
    <source>
        <dbReference type="SAM" id="SignalP"/>
    </source>
</evidence>
<evidence type="ECO:0000256" key="1">
    <source>
        <dbReference type="ARBA" id="ARBA00022460"/>
    </source>
</evidence>
<evidence type="ECO:0000256" key="2">
    <source>
        <dbReference type="PROSITE-ProRule" id="PRU00497"/>
    </source>
</evidence>
<dbReference type="PANTHER" id="PTHR10380">
    <property type="entry name" value="CUTICLE PROTEIN"/>
    <property type="match status" value="1"/>
</dbReference>
<dbReference type="EMBL" id="JARKHS020009303">
    <property type="protein sequence ID" value="KAK8779980.1"/>
    <property type="molecule type" value="Genomic_DNA"/>
</dbReference>
<feature type="signal peptide" evidence="3">
    <location>
        <begin position="1"/>
        <end position="17"/>
    </location>
</feature>
<dbReference type="PROSITE" id="PS00233">
    <property type="entry name" value="CHIT_BIND_RR_1"/>
    <property type="match status" value="1"/>
</dbReference>
<keyword evidence="1 2" id="KW-0193">Cuticle</keyword>
<proteinExistence type="predicted"/>
<evidence type="ECO:0000313" key="4">
    <source>
        <dbReference type="EMBL" id="KAK8779980.1"/>
    </source>
</evidence>
<dbReference type="Pfam" id="PF00379">
    <property type="entry name" value="Chitin_bind_4"/>
    <property type="match status" value="1"/>
</dbReference>
<dbReference type="PRINTS" id="PR00947">
    <property type="entry name" value="CUTICLE"/>
</dbReference>
<keyword evidence="5" id="KW-1185">Reference proteome</keyword>
<organism evidence="4 5">
    <name type="scientific">Amblyomma americanum</name>
    <name type="common">Lone star tick</name>
    <dbReference type="NCBI Taxonomy" id="6943"/>
    <lineage>
        <taxon>Eukaryota</taxon>
        <taxon>Metazoa</taxon>
        <taxon>Ecdysozoa</taxon>
        <taxon>Arthropoda</taxon>
        <taxon>Chelicerata</taxon>
        <taxon>Arachnida</taxon>
        <taxon>Acari</taxon>
        <taxon>Parasitiformes</taxon>
        <taxon>Ixodida</taxon>
        <taxon>Ixodoidea</taxon>
        <taxon>Ixodidae</taxon>
        <taxon>Amblyomminae</taxon>
        <taxon>Amblyomma</taxon>
    </lineage>
</organism>
<gene>
    <name evidence="4" type="ORF">V5799_018680</name>
</gene>
<dbReference type="PROSITE" id="PS51155">
    <property type="entry name" value="CHIT_BIND_RR_2"/>
    <property type="match status" value="1"/>
</dbReference>
<protein>
    <submittedName>
        <fullName evidence="4">Uncharacterized protein</fullName>
    </submittedName>
</protein>
<comment type="caution">
    <text evidence="4">The sequence shown here is derived from an EMBL/GenBank/DDBJ whole genome shotgun (WGS) entry which is preliminary data.</text>
</comment>
<keyword evidence="3" id="KW-0732">Signal</keyword>
<dbReference type="Proteomes" id="UP001321473">
    <property type="component" value="Unassembled WGS sequence"/>
</dbReference>
<sequence length="235" mass="25113">MIIQLAALLATAALVSAGGHGGYGHHGGASKTYRKQNDHGHYSFGYDIVNGYGAVNGRHETGSAYGPVHGSYYLGDIDGRHRRVHYVADKLGFRAAVKTNEPGTKSSLPAAAPYHSAHGKAVPAYGHGGYGGYEATVDMVVTVVTADTADTADTVDLVATKVMASTARLPPCYIPPLCLPLVVPSALRVPTSYSFQRFPNFFASAQEKKKNSFRSKNKQRSLTELNNAKSRLNFV</sequence>
<name>A0AAQ4EYW0_AMBAM</name>
<dbReference type="GO" id="GO:0062129">
    <property type="term" value="C:chitin-based extracellular matrix"/>
    <property type="evidence" value="ECO:0007669"/>
    <property type="project" value="TreeGrafter"/>
</dbReference>
<dbReference type="InterPro" id="IPR031311">
    <property type="entry name" value="CHIT_BIND_RR_consensus"/>
</dbReference>
<dbReference type="AlphaFoldDB" id="A0AAQ4EYW0"/>